<sequence>GGCGSLLAEDEQRPGEVQLHRIAIRKDFPKSPLCNLRVRVEHLPGNRYARCFWSFLH</sequence>
<accession>A0A812V328</accession>
<proteinExistence type="predicted"/>
<dbReference type="EMBL" id="CAJNIZ010041446">
    <property type="protein sequence ID" value="CAE7614671.1"/>
    <property type="molecule type" value="Genomic_DNA"/>
</dbReference>
<dbReference type="Proteomes" id="UP000649617">
    <property type="component" value="Unassembled WGS sequence"/>
</dbReference>
<name>A0A812V328_SYMPI</name>
<protein>
    <submittedName>
        <fullName evidence="1">Uncharacterized protein</fullName>
    </submittedName>
</protein>
<organism evidence="1 2">
    <name type="scientific">Symbiodinium pilosum</name>
    <name type="common">Dinoflagellate</name>
    <dbReference type="NCBI Taxonomy" id="2952"/>
    <lineage>
        <taxon>Eukaryota</taxon>
        <taxon>Sar</taxon>
        <taxon>Alveolata</taxon>
        <taxon>Dinophyceae</taxon>
        <taxon>Suessiales</taxon>
        <taxon>Symbiodiniaceae</taxon>
        <taxon>Symbiodinium</taxon>
    </lineage>
</organism>
<reference evidence="1" key="1">
    <citation type="submission" date="2021-02" db="EMBL/GenBank/DDBJ databases">
        <authorList>
            <person name="Dougan E. K."/>
            <person name="Rhodes N."/>
            <person name="Thang M."/>
            <person name="Chan C."/>
        </authorList>
    </citation>
    <scope>NUCLEOTIDE SEQUENCE</scope>
</reference>
<dbReference type="AlphaFoldDB" id="A0A812V328"/>
<feature type="non-terminal residue" evidence="1">
    <location>
        <position position="57"/>
    </location>
</feature>
<gene>
    <name evidence="1" type="ORF">SPIL2461_LOCUS16164</name>
</gene>
<comment type="caution">
    <text evidence="1">The sequence shown here is derived from an EMBL/GenBank/DDBJ whole genome shotgun (WGS) entry which is preliminary data.</text>
</comment>
<evidence type="ECO:0000313" key="2">
    <source>
        <dbReference type="Proteomes" id="UP000649617"/>
    </source>
</evidence>
<keyword evidence="2" id="KW-1185">Reference proteome</keyword>
<evidence type="ECO:0000313" key="1">
    <source>
        <dbReference type="EMBL" id="CAE7614671.1"/>
    </source>
</evidence>